<feature type="transmembrane region" description="Helical" evidence="7">
    <location>
        <begin position="182"/>
        <end position="207"/>
    </location>
</feature>
<keyword evidence="6 7" id="KW-0472">Membrane</keyword>
<dbReference type="PROSITE" id="PS50928">
    <property type="entry name" value="ABC_TM1"/>
    <property type="match status" value="1"/>
</dbReference>
<gene>
    <name evidence="9" type="ORF">Q3C12_29620</name>
</gene>
<feature type="transmembrane region" description="Helical" evidence="7">
    <location>
        <begin position="258"/>
        <end position="277"/>
    </location>
</feature>
<evidence type="ECO:0000313" key="9">
    <source>
        <dbReference type="EMBL" id="MDO3681162.1"/>
    </source>
</evidence>
<evidence type="ECO:0000256" key="1">
    <source>
        <dbReference type="ARBA" id="ARBA00004651"/>
    </source>
</evidence>
<proteinExistence type="inferred from homology"/>
<dbReference type="Gene3D" id="1.10.3720.10">
    <property type="entry name" value="MetI-like"/>
    <property type="match status" value="1"/>
</dbReference>
<name>A0ABT8VJK4_9BACL</name>
<dbReference type="Proteomes" id="UP001168883">
    <property type="component" value="Unassembled WGS sequence"/>
</dbReference>
<comment type="similarity">
    <text evidence="7">Belongs to the binding-protein-dependent transport system permease family.</text>
</comment>
<dbReference type="PANTHER" id="PTHR43744:SF9">
    <property type="entry name" value="POLYGALACTURONAN_RHAMNOGALACTURONAN TRANSPORT SYSTEM PERMEASE PROTEIN YTCP"/>
    <property type="match status" value="1"/>
</dbReference>
<feature type="transmembrane region" description="Helical" evidence="7">
    <location>
        <begin position="78"/>
        <end position="97"/>
    </location>
</feature>
<evidence type="ECO:0000256" key="5">
    <source>
        <dbReference type="ARBA" id="ARBA00022989"/>
    </source>
</evidence>
<keyword evidence="4 7" id="KW-0812">Transmembrane</keyword>
<comment type="subcellular location">
    <subcellularLocation>
        <location evidence="1 7">Cell membrane</location>
        <topology evidence="1 7">Multi-pass membrane protein</topology>
    </subcellularLocation>
</comment>
<evidence type="ECO:0000256" key="4">
    <source>
        <dbReference type="ARBA" id="ARBA00022692"/>
    </source>
</evidence>
<keyword evidence="5 7" id="KW-1133">Transmembrane helix</keyword>
<dbReference type="Pfam" id="PF00528">
    <property type="entry name" value="BPD_transp_1"/>
    <property type="match status" value="1"/>
</dbReference>
<feature type="transmembrane region" description="Helical" evidence="7">
    <location>
        <begin position="140"/>
        <end position="161"/>
    </location>
</feature>
<evidence type="ECO:0000256" key="2">
    <source>
        <dbReference type="ARBA" id="ARBA00022448"/>
    </source>
</evidence>
<sequence>MGLRLRRISVFDAVNMLFLLVLCLAVVIPFWYMLTVSLSPVSESLGGRFYLIPEQLNFEAYRYLFSTDRFVRSIGNTVYITVVGTAVNLLVSITLAYALSKKTLPGRKLLLLLMLFTMVFSGGLIPKYLLIKSLGLLDSYWALILPGATNAFTVLVMKTFFQSLPESLDEAARIDGAGEPRILLSVVIPLSMPIIATFSLFFMVAHWNEFFGAIIYLSDNAKWPIQVLLRLMVVAGEANIASENNLDFELASKVGDNVKMAAIIVAMIPIVVVYPFLQKHFAKGAMLGSIKE</sequence>
<evidence type="ECO:0000256" key="3">
    <source>
        <dbReference type="ARBA" id="ARBA00022475"/>
    </source>
</evidence>
<evidence type="ECO:0000256" key="6">
    <source>
        <dbReference type="ARBA" id="ARBA00023136"/>
    </source>
</evidence>
<comment type="caution">
    <text evidence="9">The sequence shown here is derived from an EMBL/GenBank/DDBJ whole genome shotgun (WGS) entry which is preliminary data.</text>
</comment>
<feature type="transmembrane region" description="Helical" evidence="7">
    <location>
        <begin position="109"/>
        <end position="128"/>
    </location>
</feature>
<evidence type="ECO:0000256" key="7">
    <source>
        <dbReference type="RuleBase" id="RU363032"/>
    </source>
</evidence>
<dbReference type="PANTHER" id="PTHR43744">
    <property type="entry name" value="ABC TRANSPORTER PERMEASE PROTEIN MG189-RELATED-RELATED"/>
    <property type="match status" value="1"/>
</dbReference>
<dbReference type="RefSeq" id="WP_302881110.1">
    <property type="nucleotide sequence ID" value="NZ_JARLKN010000099.1"/>
</dbReference>
<dbReference type="InterPro" id="IPR000515">
    <property type="entry name" value="MetI-like"/>
</dbReference>
<feature type="domain" description="ABC transmembrane type-1" evidence="8">
    <location>
        <begin position="74"/>
        <end position="277"/>
    </location>
</feature>
<dbReference type="CDD" id="cd06261">
    <property type="entry name" value="TM_PBP2"/>
    <property type="match status" value="1"/>
</dbReference>
<organism evidence="9 10">
    <name type="scientific">Paenibacillus ehimensis</name>
    <dbReference type="NCBI Taxonomy" id="79264"/>
    <lineage>
        <taxon>Bacteria</taxon>
        <taxon>Bacillati</taxon>
        <taxon>Bacillota</taxon>
        <taxon>Bacilli</taxon>
        <taxon>Bacillales</taxon>
        <taxon>Paenibacillaceae</taxon>
        <taxon>Paenibacillus</taxon>
    </lineage>
</organism>
<keyword evidence="2 7" id="KW-0813">Transport</keyword>
<dbReference type="EMBL" id="JAUMKJ010000056">
    <property type="protein sequence ID" value="MDO3681162.1"/>
    <property type="molecule type" value="Genomic_DNA"/>
</dbReference>
<feature type="transmembrane region" description="Helical" evidence="7">
    <location>
        <begin position="12"/>
        <end position="34"/>
    </location>
</feature>
<keyword evidence="3" id="KW-1003">Cell membrane</keyword>
<evidence type="ECO:0000313" key="10">
    <source>
        <dbReference type="Proteomes" id="UP001168883"/>
    </source>
</evidence>
<accession>A0ABT8VJK4</accession>
<reference evidence="9" key="1">
    <citation type="submission" date="2023-07" db="EMBL/GenBank/DDBJ databases">
        <authorList>
            <person name="Aktuganov G."/>
            <person name="Boyko T."/>
            <person name="Delegan Y."/>
            <person name="Galimzianova N."/>
            <person name="Gilvanova E."/>
            <person name="Korobov V."/>
            <person name="Kuzmina L."/>
            <person name="Melentiev A."/>
            <person name="Milman P."/>
            <person name="Ryabova A."/>
            <person name="Stupak E."/>
            <person name="Yasakov T."/>
            <person name="Zharikova N."/>
            <person name="Zhurenko E."/>
        </authorList>
    </citation>
    <scope>NUCLEOTIDE SEQUENCE</scope>
    <source>
        <strain evidence="9">IB-739</strain>
    </source>
</reference>
<evidence type="ECO:0000259" key="8">
    <source>
        <dbReference type="PROSITE" id="PS50928"/>
    </source>
</evidence>
<protein>
    <submittedName>
        <fullName evidence="9">Carbohydrate ABC transporter permease</fullName>
    </submittedName>
</protein>
<dbReference type="SUPFAM" id="SSF161098">
    <property type="entry name" value="MetI-like"/>
    <property type="match status" value="1"/>
</dbReference>
<keyword evidence="10" id="KW-1185">Reference proteome</keyword>
<dbReference type="InterPro" id="IPR035906">
    <property type="entry name" value="MetI-like_sf"/>
</dbReference>